<dbReference type="EMBL" id="OZ034813">
    <property type="protein sequence ID" value="CAL1357500.1"/>
    <property type="molecule type" value="Genomic_DNA"/>
</dbReference>
<accession>A0AAV2CP22</accession>
<keyword evidence="3" id="KW-1185">Reference proteome</keyword>
<protein>
    <submittedName>
        <fullName evidence="2">Uncharacterized protein</fullName>
    </submittedName>
</protein>
<dbReference type="Proteomes" id="UP001497516">
    <property type="component" value="Chromosome 1"/>
</dbReference>
<gene>
    <name evidence="2" type="ORF">LTRI10_LOCUS5124</name>
</gene>
<feature type="region of interest" description="Disordered" evidence="1">
    <location>
        <begin position="1"/>
        <end position="65"/>
    </location>
</feature>
<sequence>MTSAVREELDEPGMEADAIGGSEPDVLVSETEAGGSNRVGLGETRDDGDVDEPLLKGNQQGHPGEDYAADAVEEDVEVRHHLSRRGSFRVSIGFDDD</sequence>
<evidence type="ECO:0000313" key="2">
    <source>
        <dbReference type="EMBL" id="CAL1357500.1"/>
    </source>
</evidence>
<proteinExistence type="predicted"/>
<reference evidence="2 3" key="1">
    <citation type="submission" date="2024-04" db="EMBL/GenBank/DDBJ databases">
        <authorList>
            <person name="Fracassetti M."/>
        </authorList>
    </citation>
    <scope>NUCLEOTIDE SEQUENCE [LARGE SCALE GENOMIC DNA]</scope>
</reference>
<dbReference type="AlphaFoldDB" id="A0AAV2CP22"/>
<organism evidence="2 3">
    <name type="scientific">Linum trigynum</name>
    <dbReference type="NCBI Taxonomy" id="586398"/>
    <lineage>
        <taxon>Eukaryota</taxon>
        <taxon>Viridiplantae</taxon>
        <taxon>Streptophyta</taxon>
        <taxon>Embryophyta</taxon>
        <taxon>Tracheophyta</taxon>
        <taxon>Spermatophyta</taxon>
        <taxon>Magnoliopsida</taxon>
        <taxon>eudicotyledons</taxon>
        <taxon>Gunneridae</taxon>
        <taxon>Pentapetalae</taxon>
        <taxon>rosids</taxon>
        <taxon>fabids</taxon>
        <taxon>Malpighiales</taxon>
        <taxon>Linaceae</taxon>
        <taxon>Linum</taxon>
    </lineage>
</organism>
<evidence type="ECO:0000256" key="1">
    <source>
        <dbReference type="SAM" id="MobiDB-lite"/>
    </source>
</evidence>
<name>A0AAV2CP22_9ROSI</name>
<evidence type="ECO:0000313" key="3">
    <source>
        <dbReference type="Proteomes" id="UP001497516"/>
    </source>
</evidence>